<dbReference type="AlphaFoldDB" id="A0A1I5SAS8"/>
<accession>A0A1I5SAS8</accession>
<evidence type="ECO:0008006" key="4">
    <source>
        <dbReference type="Google" id="ProtNLM"/>
    </source>
</evidence>
<protein>
    <recommendedName>
        <fullName evidence="4">Outer membrane protein beta-barrel domain-containing protein</fullName>
    </recommendedName>
</protein>
<proteinExistence type="predicted"/>
<dbReference type="EMBL" id="FOXQ01000001">
    <property type="protein sequence ID" value="SFP67813.1"/>
    <property type="molecule type" value="Genomic_DNA"/>
</dbReference>
<dbReference type="Proteomes" id="UP000199031">
    <property type="component" value="Unassembled WGS sequence"/>
</dbReference>
<dbReference type="STRING" id="1465490.SAMN05444277_101673"/>
<evidence type="ECO:0000256" key="1">
    <source>
        <dbReference type="SAM" id="Phobius"/>
    </source>
</evidence>
<evidence type="ECO:0000313" key="3">
    <source>
        <dbReference type="Proteomes" id="UP000199031"/>
    </source>
</evidence>
<name>A0A1I5SAS8_9BACT</name>
<sequence length="467" mass="51347">MQENEFEKQVKNLMEGFKPAPSDEAWAKISRRLKEKRRRRLPFIFLLATGLAAAGLLFYYTGNKQDTVQNTVAINNSNAGIAQDGAVLNDSGVASINNKVEKNNADNSKSSLPTDKGRVNFISKKMNEVAGINKSIKKNNTGISAGITKDNSLDGKDQPGDVITNAKGNDDKAGALQKDLEQATSEEIQAVNQNPVNKPDNNIAKNDSNNNTHDNIQIAKPALQSNKLPKWQWGVNAFYGANSTVKSIGSIGKPDRQSALSAPTLTAPTAIISGDTVFNKYAYTSSSAYSFGFEVQRSISKNSSINAGLNFTHLATASNVRGVVNANYAISPDYMVNNYYRPGVVKEYINKYNFIELPVSFQQNLLQRKMFAFGYNAGFSVRQLLNSNSLIYNEQGNIYFSNDDLLRKTQLQLQAGLNLKFNTGKTTSVYAGPQISYSLSNFTKNKDNGNFHFMTYGLKAGLLFHKK</sequence>
<evidence type="ECO:0000313" key="2">
    <source>
        <dbReference type="EMBL" id="SFP67813.1"/>
    </source>
</evidence>
<reference evidence="2 3" key="1">
    <citation type="submission" date="2016-10" db="EMBL/GenBank/DDBJ databases">
        <authorList>
            <person name="de Groot N.N."/>
        </authorList>
    </citation>
    <scope>NUCLEOTIDE SEQUENCE [LARGE SCALE GENOMIC DNA]</scope>
    <source>
        <strain evidence="2 3">DSM 28286</strain>
    </source>
</reference>
<keyword evidence="3" id="KW-1185">Reference proteome</keyword>
<organism evidence="2 3">
    <name type="scientific">Parafilimonas terrae</name>
    <dbReference type="NCBI Taxonomy" id="1465490"/>
    <lineage>
        <taxon>Bacteria</taxon>
        <taxon>Pseudomonadati</taxon>
        <taxon>Bacteroidota</taxon>
        <taxon>Chitinophagia</taxon>
        <taxon>Chitinophagales</taxon>
        <taxon>Chitinophagaceae</taxon>
        <taxon>Parafilimonas</taxon>
    </lineage>
</organism>
<keyword evidence="1" id="KW-0472">Membrane</keyword>
<feature type="transmembrane region" description="Helical" evidence="1">
    <location>
        <begin position="41"/>
        <end position="60"/>
    </location>
</feature>
<keyword evidence="1" id="KW-0812">Transmembrane</keyword>
<keyword evidence="1" id="KW-1133">Transmembrane helix</keyword>
<gene>
    <name evidence="2" type="ORF">SAMN05444277_101673</name>
</gene>